<dbReference type="Proteomes" id="UP001146067">
    <property type="component" value="Unassembled WGS sequence"/>
</dbReference>
<evidence type="ECO:0000313" key="4">
    <source>
        <dbReference type="Proteomes" id="UP001146067"/>
    </source>
</evidence>
<gene>
    <name evidence="3" type="ORF">O1R50_18895</name>
</gene>
<comment type="caution">
    <text evidence="3">The sequence shown here is derived from an EMBL/GenBank/DDBJ whole genome shotgun (WGS) entry which is preliminary data.</text>
</comment>
<keyword evidence="2" id="KW-0472">Membrane</keyword>
<keyword evidence="2" id="KW-0812">Transmembrane</keyword>
<dbReference type="AlphaFoldDB" id="A0A9X3PDT0"/>
<name>A0A9X3PDT0_9ACTN</name>
<accession>A0A9X3PDT0</accession>
<evidence type="ECO:0000313" key="3">
    <source>
        <dbReference type="EMBL" id="MDA1361703.1"/>
    </source>
</evidence>
<dbReference type="EMBL" id="JAPZVP010000016">
    <property type="protein sequence ID" value="MDA1361703.1"/>
    <property type="molecule type" value="Genomic_DNA"/>
</dbReference>
<reference evidence="3" key="1">
    <citation type="submission" date="2022-12" db="EMBL/GenBank/DDBJ databases">
        <title>Gycomyces niveus sp.nov.,a novel actinomycete isolated from soil in Shouguan.</title>
        <authorList>
            <person name="Yang X."/>
        </authorList>
    </citation>
    <scope>NUCLEOTIDE SEQUENCE</scope>
    <source>
        <strain evidence="3">NEAU-A15</strain>
    </source>
</reference>
<feature type="transmembrane region" description="Helical" evidence="2">
    <location>
        <begin position="36"/>
        <end position="57"/>
    </location>
</feature>
<proteinExistence type="predicted"/>
<organism evidence="3 4">
    <name type="scientific">Glycomyces luteolus</name>
    <dbReference type="NCBI Taxonomy" id="2670330"/>
    <lineage>
        <taxon>Bacteria</taxon>
        <taxon>Bacillati</taxon>
        <taxon>Actinomycetota</taxon>
        <taxon>Actinomycetes</taxon>
        <taxon>Glycomycetales</taxon>
        <taxon>Glycomycetaceae</taxon>
        <taxon>Glycomyces</taxon>
    </lineage>
</organism>
<evidence type="ECO:0000256" key="2">
    <source>
        <dbReference type="SAM" id="Phobius"/>
    </source>
</evidence>
<keyword evidence="2" id="KW-1133">Transmembrane helix</keyword>
<protein>
    <submittedName>
        <fullName evidence="3">Uncharacterized protein</fullName>
    </submittedName>
</protein>
<feature type="compositionally biased region" description="Acidic residues" evidence="1">
    <location>
        <begin position="189"/>
        <end position="201"/>
    </location>
</feature>
<evidence type="ECO:0000256" key="1">
    <source>
        <dbReference type="SAM" id="MobiDB-lite"/>
    </source>
</evidence>
<sequence>MTEKEPEPEDEDLRRAVNLIGKEAGTAPRKRLSGGVIAGLLLGAVLVTFGALILFTADFGGDERQPFVQSLSEAENIACSEFIAVGEVVSTAPSDVADRIVVTFAVEVPLKPAASQATVKLDVLDPGLSDPQSDLRAGDRVLLEVPQREDFPPAVYRGSYLDSRVAEIERYLDEASDTECPPYFQEGGETVEMEENSNDGA</sequence>
<keyword evidence="4" id="KW-1185">Reference proteome</keyword>
<dbReference type="RefSeq" id="WP_270111732.1">
    <property type="nucleotide sequence ID" value="NZ_JAPZVP010000016.1"/>
</dbReference>
<feature type="region of interest" description="Disordered" evidence="1">
    <location>
        <begin position="176"/>
        <end position="201"/>
    </location>
</feature>